<dbReference type="Proteomes" id="UP000625079">
    <property type="component" value="Unassembled WGS sequence"/>
</dbReference>
<dbReference type="SUPFAM" id="SSF103515">
    <property type="entry name" value="Autotransporter"/>
    <property type="match status" value="1"/>
</dbReference>
<name>A0A410V6U7_9BRAD</name>
<dbReference type="AlphaFoldDB" id="A0A410V6U7"/>
<dbReference type="OrthoDB" id="8222426at2"/>
<protein>
    <submittedName>
        <fullName evidence="4">Autotransporter domain-containing protein</fullName>
    </submittedName>
</protein>
<comment type="similarity">
    <text evidence="1">Belongs to the Omp25/RopB family.</text>
</comment>
<dbReference type="RefSeq" id="WP_128966050.1">
    <property type="nucleotide sequence ID" value="NZ_BMHC01000023.1"/>
</dbReference>
<feature type="signal peptide" evidence="2">
    <location>
        <begin position="1"/>
        <end position="21"/>
    </location>
</feature>
<dbReference type="InterPro" id="IPR036709">
    <property type="entry name" value="Autotransporte_beta_dom_sf"/>
</dbReference>
<keyword evidence="5" id="KW-1185">Reference proteome</keyword>
<accession>A0A410V6U7</accession>
<evidence type="ECO:0000313" key="4">
    <source>
        <dbReference type="EMBL" id="QOZ60448.1"/>
    </source>
</evidence>
<keyword evidence="2" id="KW-0732">Signal</keyword>
<evidence type="ECO:0000313" key="3">
    <source>
        <dbReference type="EMBL" id="GGI32191.1"/>
    </source>
</evidence>
<dbReference type="InterPro" id="IPR011250">
    <property type="entry name" value="OMP/PagP_B-barrel"/>
</dbReference>
<evidence type="ECO:0000313" key="5">
    <source>
        <dbReference type="Proteomes" id="UP000593880"/>
    </source>
</evidence>
<dbReference type="PANTHER" id="PTHR34001:SF3">
    <property type="entry name" value="BLL7405 PROTEIN"/>
    <property type="match status" value="1"/>
</dbReference>
<gene>
    <name evidence="3" type="ORF">GCM10010987_68210</name>
    <name evidence="4" type="ORF">XH86_18280</name>
</gene>
<reference evidence="4 5" key="2">
    <citation type="submission" date="2018-06" db="EMBL/GenBank/DDBJ databases">
        <title>Comparative genomics of rhizobia nodulating Arachis hypogaea in China.</title>
        <authorList>
            <person name="Li Y."/>
        </authorList>
    </citation>
    <scope>NUCLEOTIDE SEQUENCE [LARGE SCALE GENOMIC DNA]</scope>
    <source>
        <strain evidence="4 5">CCBAU 51658</strain>
    </source>
</reference>
<reference evidence="3" key="3">
    <citation type="submission" date="2022-12" db="EMBL/GenBank/DDBJ databases">
        <authorList>
            <person name="Sun Q."/>
            <person name="Zhou Y."/>
        </authorList>
    </citation>
    <scope>NUCLEOTIDE SEQUENCE</scope>
    <source>
        <strain evidence="3">CGMCC 1.15034</strain>
    </source>
</reference>
<sequence>MRQKFVVALAAIAACSGSAEAADLAARPYVKAPIASPTAWTGFYVFGGGGGGLWNADSNVVDNGAGFGIGTPLTRDERLGGSGWFGTVGLGYDWQFGSRWVAGVFADGQFGEIRGSLSDTNGVFEGREKLRTSYAAGARLGYLVAPNVLSYVNAGYSGSEWSGVGLSSLSVLPGTTTDPLTSTPSFHRNGFFVGGGVENNLNILGINAPGWFMKTEYRSAFYDRTTLAETCTAAGAALGCGGGVAGAPAGAALTFKPWVQTISTSLVYRFNDKGMPATAEDLAPRLYAKAPATFAGPNWTGFYIFGGAGGGLWAADSSIETTAPPVMQIMRDQRLGGSGWFGTVGAGYDWQFAGNWVAGAFADGQFGDIRGSLTQTFMANAEGTEKLRTSYAAGLRLGYLAAPNVLSYVNAGYTGSEWSGTTLNSLFLPTTPLYTAPSFHRDGWFVGGGVENSLNIFGIATPGWFMKTEYRSAYYDRTSLPLTFTPNFGGAPSGMSVTFKPWVQTISTSLVYRFNAGPVVAKY</sequence>
<dbReference type="PROSITE" id="PS51257">
    <property type="entry name" value="PROKAR_LIPOPROTEIN"/>
    <property type="match status" value="1"/>
</dbReference>
<reference evidence="3" key="1">
    <citation type="journal article" date="2014" name="Int. J. Syst. Evol. Microbiol.">
        <title>Complete genome sequence of Corynebacterium casei LMG S-19264T (=DSM 44701T), isolated from a smear-ripened cheese.</title>
        <authorList>
            <consortium name="US DOE Joint Genome Institute (JGI-PGF)"/>
            <person name="Walter F."/>
            <person name="Albersmeier A."/>
            <person name="Kalinowski J."/>
            <person name="Ruckert C."/>
        </authorList>
    </citation>
    <scope>NUCLEOTIDE SEQUENCE</scope>
    <source>
        <strain evidence="3">CGMCC 1.15034</strain>
    </source>
</reference>
<dbReference type="PANTHER" id="PTHR34001">
    <property type="entry name" value="BLL7405 PROTEIN"/>
    <property type="match status" value="1"/>
</dbReference>
<feature type="chain" id="PRO_5044601195" evidence="2">
    <location>
        <begin position="22"/>
        <end position="523"/>
    </location>
</feature>
<evidence type="ECO:0000313" key="6">
    <source>
        <dbReference type="Proteomes" id="UP000625079"/>
    </source>
</evidence>
<dbReference type="Proteomes" id="UP000593880">
    <property type="component" value="Chromosome"/>
</dbReference>
<dbReference type="SUPFAM" id="SSF56925">
    <property type="entry name" value="OMPA-like"/>
    <property type="match status" value="1"/>
</dbReference>
<proteinExistence type="inferred from homology"/>
<evidence type="ECO:0000256" key="2">
    <source>
        <dbReference type="SAM" id="SignalP"/>
    </source>
</evidence>
<evidence type="ECO:0000256" key="1">
    <source>
        <dbReference type="ARBA" id="ARBA00038306"/>
    </source>
</evidence>
<dbReference type="EMBL" id="CP030057">
    <property type="protein sequence ID" value="QOZ60448.1"/>
    <property type="molecule type" value="Genomic_DNA"/>
</dbReference>
<organism evidence="3 6">
    <name type="scientific">Bradyrhizobium guangdongense</name>
    <dbReference type="NCBI Taxonomy" id="1325090"/>
    <lineage>
        <taxon>Bacteria</taxon>
        <taxon>Pseudomonadati</taxon>
        <taxon>Pseudomonadota</taxon>
        <taxon>Alphaproteobacteria</taxon>
        <taxon>Hyphomicrobiales</taxon>
        <taxon>Nitrobacteraceae</taxon>
        <taxon>Bradyrhizobium</taxon>
    </lineage>
</organism>
<dbReference type="InterPro" id="IPR051692">
    <property type="entry name" value="OMP-like"/>
</dbReference>
<dbReference type="EMBL" id="BMHC01000023">
    <property type="protein sequence ID" value="GGI32191.1"/>
    <property type="molecule type" value="Genomic_DNA"/>
</dbReference>